<reference evidence="2" key="1">
    <citation type="submission" date="2009-02" db="EMBL/GenBank/DDBJ databases">
        <title>The Genome Sequence of Ajellomyces capsulatus strain G186AR.</title>
        <authorList>
            <consortium name="The Broad Institute Genome Sequencing Platform"/>
            <person name="Champion M."/>
            <person name="Cuomo C."/>
            <person name="Ma L.-J."/>
            <person name="Henn M.R."/>
            <person name="Sil A."/>
            <person name="Goldman B."/>
            <person name="Young S.K."/>
            <person name="Kodira C.D."/>
            <person name="Zeng Q."/>
            <person name="Koehrsen M."/>
            <person name="Alvarado L."/>
            <person name="Berlin A."/>
            <person name="Borenstein D."/>
            <person name="Chen Z."/>
            <person name="Engels R."/>
            <person name="Freedman E."/>
            <person name="Gellesch M."/>
            <person name="Goldberg J."/>
            <person name="Griggs A."/>
            <person name="Gujja S."/>
            <person name="Heiman D."/>
            <person name="Hepburn T."/>
            <person name="Howarth C."/>
            <person name="Jen D."/>
            <person name="Larson L."/>
            <person name="Lewis B."/>
            <person name="Mehta T."/>
            <person name="Park D."/>
            <person name="Pearson M."/>
            <person name="Roberts A."/>
            <person name="Saif S."/>
            <person name="Shea T."/>
            <person name="Shenoy N."/>
            <person name="Sisk P."/>
            <person name="Stolte C."/>
            <person name="Sykes S."/>
            <person name="Walk T."/>
            <person name="White J."/>
            <person name="Yandava C."/>
            <person name="Klein B."/>
            <person name="McEwen J.G."/>
            <person name="Puccia R."/>
            <person name="Goldman G.H."/>
            <person name="Felipe M.S."/>
            <person name="Nino-Vega G."/>
            <person name="San-Blas G."/>
            <person name="Taylor J."/>
            <person name="Mendoza L."/>
            <person name="Galagan J."/>
            <person name="Nusbaum C."/>
            <person name="Birren B."/>
        </authorList>
    </citation>
    <scope>NUCLEOTIDE SEQUENCE</scope>
    <source>
        <strain evidence="2">G186AR</strain>
    </source>
</reference>
<name>C0NNY3_AJECG</name>
<proteinExistence type="predicted"/>
<evidence type="ECO:0000259" key="1">
    <source>
        <dbReference type="Pfam" id="PF00144"/>
    </source>
</evidence>
<gene>
    <name evidence="2" type="ORF">HCBG_04863</name>
</gene>
<dbReference type="SUPFAM" id="SSF56601">
    <property type="entry name" value="beta-lactamase/transpeptidase-like"/>
    <property type="match status" value="1"/>
</dbReference>
<dbReference type="EMBL" id="GG663368">
    <property type="protein sequence ID" value="EEH06643.1"/>
    <property type="molecule type" value="Genomic_DNA"/>
</dbReference>
<dbReference type="InParanoid" id="C0NNY3"/>
<dbReference type="Proteomes" id="UP000001631">
    <property type="component" value="Unassembled WGS sequence"/>
</dbReference>
<evidence type="ECO:0000313" key="3">
    <source>
        <dbReference type="Proteomes" id="UP000001631"/>
    </source>
</evidence>
<dbReference type="Pfam" id="PF00144">
    <property type="entry name" value="Beta-lactamase"/>
    <property type="match status" value="1"/>
</dbReference>
<dbReference type="Gene3D" id="3.40.710.10">
    <property type="entry name" value="DD-peptidase/beta-lactamase superfamily"/>
    <property type="match status" value="1"/>
</dbReference>
<organism evidence="2 3">
    <name type="scientific">Ajellomyces capsulatus (strain G186AR / H82 / ATCC MYA-2454 / RMSCC 2432)</name>
    <name type="common">Darling's disease fungus</name>
    <name type="synonym">Histoplasma capsulatum</name>
    <dbReference type="NCBI Taxonomy" id="447093"/>
    <lineage>
        <taxon>Eukaryota</taxon>
        <taxon>Fungi</taxon>
        <taxon>Dikarya</taxon>
        <taxon>Ascomycota</taxon>
        <taxon>Pezizomycotina</taxon>
        <taxon>Eurotiomycetes</taxon>
        <taxon>Eurotiomycetidae</taxon>
        <taxon>Onygenales</taxon>
        <taxon>Ajellomycetaceae</taxon>
        <taxon>Histoplasma</taxon>
    </lineage>
</organism>
<evidence type="ECO:0000313" key="2">
    <source>
        <dbReference type="EMBL" id="EEH06643.1"/>
    </source>
</evidence>
<keyword evidence="3" id="KW-1185">Reference proteome</keyword>
<dbReference type="HOGENOM" id="CLU_1758288_0_0_1"/>
<dbReference type="GeneID" id="69037879"/>
<accession>C0NNY3</accession>
<protein>
    <recommendedName>
        <fullName evidence="1">Beta-lactamase-related domain-containing protein</fullName>
    </recommendedName>
</protein>
<feature type="domain" description="Beta-lactamase-related" evidence="1">
    <location>
        <begin position="66"/>
        <end position="124"/>
    </location>
</feature>
<dbReference type="STRING" id="447093.C0NNY3"/>
<sequence>MGAPKSLTSTVNVTSFGWPVYYYFKFSNAEIDCSDDLIVDGDESAENREDSLQFHIQITNFFDGFIHPAPVYLPGQIPVYSNAAFQILGYIPEDRNGESFESLLKSKIFEPLRMSNSSLFGPRDTINGVISGNLKESGWAINFGGGAP</sequence>
<dbReference type="InterPro" id="IPR012338">
    <property type="entry name" value="Beta-lactam/transpept-like"/>
</dbReference>
<dbReference type="RefSeq" id="XP_045287124.1">
    <property type="nucleotide sequence ID" value="XM_045431912.1"/>
</dbReference>
<dbReference type="AlphaFoldDB" id="C0NNY3"/>
<dbReference type="InterPro" id="IPR001466">
    <property type="entry name" value="Beta-lactam-related"/>
</dbReference>